<keyword evidence="3 8" id="KW-0396">Initiation factor</keyword>
<keyword evidence="12" id="KW-1185">Reference proteome</keyword>
<gene>
    <name evidence="11" type="ORF">DB88DRAFT_479468</name>
</gene>
<comment type="caution">
    <text evidence="11">The sequence shown here is derived from an EMBL/GenBank/DDBJ whole genome shotgun (WGS) entry which is preliminary data.</text>
</comment>
<evidence type="ECO:0000256" key="4">
    <source>
        <dbReference type="ARBA" id="ARBA00022574"/>
    </source>
</evidence>
<evidence type="ECO:0000313" key="12">
    <source>
        <dbReference type="Proteomes" id="UP001182556"/>
    </source>
</evidence>
<keyword evidence="4" id="KW-0853">WD repeat</keyword>
<feature type="domain" description="Translation initiation factor beta propellor-like" evidence="10">
    <location>
        <begin position="243"/>
        <end position="436"/>
    </location>
</feature>
<dbReference type="EMBL" id="JAODAN010000001">
    <property type="protein sequence ID" value="KAK1927836.1"/>
    <property type="molecule type" value="Genomic_DNA"/>
</dbReference>
<dbReference type="PANTHER" id="PTHR13227:SF0">
    <property type="entry name" value="EUKARYOTIC TRANSLATION INITIATION FACTOR 2A"/>
    <property type="match status" value="1"/>
</dbReference>
<proteinExistence type="inferred from homology"/>
<dbReference type="GO" id="GO:0000049">
    <property type="term" value="F:tRNA binding"/>
    <property type="evidence" value="ECO:0007669"/>
    <property type="project" value="UniProtKB-UniRule"/>
</dbReference>
<evidence type="ECO:0000256" key="7">
    <source>
        <dbReference type="ARBA" id="ARBA00022917"/>
    </source>
</evidence>
<dbReference type="GO" id="GO:0006417">
    <property type="term" value="P:regulation of translation"/>
    <property type="evidence" value="ECO:0007669"/>
    <property type="project" value="UniProtKB-KW"/>
</dbReference>
<evidence type="ECO:0000256" key="9">
    <source>
        <dbReference type="SAM" id="MobiDB-lite"/>
    </source>
</evidence>
<keyword evidence="6 8" id="KW-0810">Translation regulation</keyword>
<dbReference type="InterPro" id="IPR013979">
    <property type="entry name" value="TIF_beta_prop-like"/>
</dbReference>
<dbReference type="GO" id="GO:0022627">
    <property type="term" value="C:cytosolic small ribosomal subunit"/>
    <property type="evidence" value="ECO:0007669"/>
    <property type="project" value="TreeGrafter"/>
</dbReference>
<dbReference type="Gene3D" id="2.130.10.10">
    <property type="entry name" value="YVTN repeat-like/Quinoprotein amine dehydrogenase"/>
    <property type="match status" value="1"/>
</dbReference>
<organism evidence="11 12">
    <name type="scientific">Papiliotrema laurentii</name>
    <name type="common">Cryptococcus laurentii</name>
    <dbReference type="NCBI Taxonomy" id="5418"/>
    <lineage>
        <taxon>Eukaryota</taxon>
        <taxon>Fungi</taxon>
        <taxon>Dikarya</taxon>
        <taxon>Basidiomycota</taxon>
        <taxon>Agaricomycotina</taxon>
        <taxon>Tremellomycetes</taxon>
        <taxon>Tremellales</taxon>
        <taxon>Rhynchogastremaceae</taxon>
        <taxon>Papiliotrema</taxon>
    </lineage>
</organism>
<comment type="similarity">
    <text evidence="1 8">Belongs to the WD repeat EIF2A family.</text>
</comment>
<keyword evidence="5" id="KW-0677">Repeat</keyword>
<evidence type="ECO:0000259" key="10">
    <source>
        <dbReference type="Pfam" id="PF08662"/>
    </source>
</evidence>
<evidence type="ECO:0000256" key="5">
    <source>
        <dbReference type="ARBA" id="ARBA00022737"/>
    </source>
</evidence>
<dbReference type="GO" id="GO:0043022">
    <property type="term" value="F:ribosome binding"/>
    <property type="evidence" value="ECO:0007669"/>
    <property type="project" value="UniProtKB-UniRule"/>
</dbReference>
<dbReference type="Proteomes" id="UP001182556">
    <property type="component" value="Unassembled WGS sequence"/>
</dbReference>
<comment type="function">
    <text evidence="8">Functions in the early steps of protein synthesis of a small number of specific mRNAs. Acts by directing the binding of methionyl-tRNAi to 40S ribosomal subunits. In contrast to the eIF-2 complex, it binds methionyl-tRNAi to 40S subunits in a codon-dependent manner, whereas the eIF-2 complex binds methionyl-tRNAi to 40S subunits in a GTP-dependent manner.</text>
</comment>
<sequence length="631" mass="68392">MAAPQYAFRAQKTAGVAQGPSWELTDKIPADTVASKAYAYSKDGEWIAYATSTGVQVVPASSSSSAPRTIEQAGVFELAFSPLSTTLFTYERPIKQDSEVYRNVKAWNVETGEEVGGWYQRTQHDWEPIITADEKYLFRPTASDIVIFSPPLAPRPIVRLKLDGQIKGLFLSNPTALPAGTTSAKPVPAAAEPAVAVWVGERKGAPASLALYTLSSLVGRPKEPVEGEIKTETRDMPLTQARKAFYKADKLNVKWNPAGTMALFLTHTDVDATGKSYYGETNLYLVAVDGSFDGLVDLDKEGPIYDFSWSPTSREFTVCYGYMPARVQLFDAKAKPIYSFGSQHRNFLLYQPQGKLLLTAGFGNLAGGVDVWDMSTRNKVAEFKAANSSHCEWSPCGRYILTATLSPRLRVDNGVKIWWCGGQLLHIQPQDELYQASFQPGKPSATVPFPAVIPAAPEPNPSVALYRPKGEVANGGDAKPAGAYRPPGARGAAASAAYSRDADSGPSSGASTPTPMFRGGKPAQRYVPGTAVPGAPQGQGQEEKKKRVRSKRPIKESNENGTEAPVEEMKNVEIAGEEDATAKKIRNLSKKLKAIEDLKERVKAGEQLEKTQLKKIETEKQVRAEIAALGA</sequence>
<protein>
    <recommendedName>
        <fullName evidence="2 8">Eukaryotic translation initiation factor 2A</fullName>
        <shortName evidence="8">eIF-2A</shortName>
    </recommendedName>
</protein>
<evidence type="ECO:0000313" key="11">
    <source>
        <dbReference type="EMBL" id="KAK1927836.1"/>
    </source>
</evidence>
<dbReference type="PANTHER" id="PTHR13227">
    <property type="entry name" value="EUKARYOTIC TRANSLATION INITIATION FACTOR 2A"/>
    <property type="match status" value="1"/>
</dbReference>
<name>A0AAD9FX77_PAPLA</name>
<dbReference type="GO" id="GO:0003729">
    <property type="term" value="F:mRNA binding"/>
    <property type="evidence" value="ECO:0007669"/>
    <property type="project" value="TreeGrafter"/>
</dbReference>
<feature type="region of interest" description="Disordered" evidence="9">
    <location>
        <begin position="462"/>
        <end position="571"/>
    </location>
</feature>
<evidence type="ECO:0000256" key="1">
    <source>
        <dbReference type="ARBA" id="ARBA00009573"/>
    </source>
</evidence>
<feature type="compositionally biased region" description="Low complexity" evidence="9">
    <location>
        <begin position="480"/>
        <end position="514"/>
    </location>
</feature>
<evidence type="ECO:0000256" key="6">
    <source>
        <dbReference type="ARBA" id="ARBA00022845"/>
    </source>
</evidence>
<accession>A0AAD9FX77</accession>
<dbReference type="Pfam" id="PF08662">
    <property type="entry name" value="eIF2A"/>
    <property type="match status" value="1"/>
</dbReference>
<keyword evidence="7 8" id="KW-0648">Protein biosynthesis</keyword>
<dbReference type="InterPro" id="IPR015943">
    <property type="entry name" value="WD40/YVTN_repeat-like_dom_sf"/>
</dbReference>
<evidence type="ECO:0000256" key="3">
    <source>
        <dbReference type="ARBA" id="ARBA00022540"/>
    </source>
</evidence>
<reference evidence="11" key="1">
    <citation type="submission" date="2023-02" db="EMBL/GenBank/DDBJ databases">
        <title>Identification and recombinant expression of a fungal hydrolase from Papiliotrema laurentii that hydrolyzes apple cutin and clears colloidal polyester polyurethane.</title>
        <authorList>
            <consortium name="DOE Joint Genome Institute"/>
            <person name="Roman V.A."/>
            <person name="Bojanowski C."/>
            <person name="Crable B.R."/>
            <person name="Wagner D.N."/>
            <person name="Hung C.S."/>
            <person name="Nadeau L.J."/>
            <person name="Schratz L."/>
            <person name="Haridas S."/>
            <person name="Pangilinan J."/>
            <person name="Lipzen A."/>
            <person name="Na H."/>
            <person name="Yan M."/>
            <person name="Ng V."/>
            <person name="Grigoriev I.V."/>
            <person name="Spatafora J.W."/>
            <person name="Barlow D."/>
            <person name="Biffinger J."/>
            <person name="Kelley-Loughnane N."/>
            <person name="Varaljay V.A."/>
            <person name="Crookes-Goodson W.J."/>
        </authorList>
    </citation>
    <scope>NUCLEOTIDE SEQUENCE</scope>
    <source>
        <strain evidence="11">5307AH</strain>
    </source>
</reference>
<dbReference type="PIRSF" id="PIRSF017222">
    <property type="entry name" value="eIF2A"/>
    <property type="match status" value="1"/>
</dbReference>
<evidence type="ECO:0000256" key="2">
    <source>
        <dbReference type="ARBA" id="ARBA00013819"/>
    </source>
</evidence>
<dbReference type="AlphaFoldDB" id="A0AAD9FX77"/>
<dbReference type="GO" id="GO:0003743">
    <property type="term" value="F:translation initiation factor activity"/>
    <property type="evidence" value="ECO:0007669"/>
    <property type="project" value="UniProtKB-UniRule"/>
</dbReference>
<dbReference type="InterPro" id="IPR011387">
    <property type="entry name" value="TIF2A"/>
</dbReference>
<evidence type="ECO:0000256" key="8">
    <source>
        <dbReference type="PIRNR" id="PIRNR017222"/>
    </source>
</evidence>
<dbReference type="SUPFAM" id="SSF82171">
    <property type="entry name" value="DPP6 N-terminal domain-like"/>
    <property type="match status" value="1"/>
</dbReference>